<organism evidence="2 3">
    <name type="scientific">Collinsella ihumii</name>
    <dbReference type="NCBI Taxonomy" id="1720204"/>
    <lineage>
        <taxon>Bacteria</taxon>
        <taxon>Bacillati</taxon>
        <taxon>Actinomycetota</taxon>
        <taxon>Coriobacteriia</taxon>
        <taxon>Coriobacteriales</taxon>
        <taxon>Coriobacteriaceae</taxon>
        <taxon>Collinsella</taxon>
    </lineage>
</organism>
<evidence type="ECO:0000313" key="2">
    <source>
        <dbReference type="EMBL" id="HJG30639.1"/>
    </source>
</evidence>
<name>A0A921LR64_9ACTN</name>
<comment type="caution">
    <text evidence="2">The sequence shown here is derived from an EMBL/GenBank/DDBJ whole genome shotgun (WGS) entry which is preliminary data.</text>
</comment>
<feature type="transmembrane region" description="Helical" evidence="1">
    <location>
        <begin position="72"/>
        <end position="91"/>
    </location>
</feature>
<feature type="transmembrane region" description="Helical" evidence="1">
    <location>
        <begin position="7"/>
        <end position="30"/>
    </location>
</feature>
<reference evidence="2" key="2">
    <citation type="submission" date="2021-09" db="EMBL/GenBank/DDBJ databases">
        <authorList>
            <person name="Gilroy R."/>
        </authorList>
    </citation>
    <scope>NUCLEOTIDE SEQUENCE</scope>
    <source>
        <strain evidence="2">ChiGjej2B2-7701</strain>
    </source>
</reference>
<keyword evidence="1" id="KW-0812">Transmembrane</keyword>
<dbReference type="AlphaFoldDB" id="A0A921LR64"/>
<proteinExistence type="predicted"/>
<evidence type="ECO:0000313" key="3">
    <source>
        <dbReference type="Proteomes" id="UP000746751"/>
    </source>
</evidence>
<sequence length="124" mass="13497">MSIKQKALKVLGFLAIVGAVDLSITVRVLFTSAEITFEPLHLLSIVLSVAFSLAMGIMGVIVSNKPAKVSKLFIITLLALWANFCDVFLFVLNGDLVPSPIINFVIVIAFAYMAHQVKREPGNH</sequence>
<feature type="transmembrane region" description="Helical" evidence="1">
    <location>
        <begin position="97"/>
        <end position="114"/>
    </location>
</feature>
<accession>A0A921LR64</accession>
<keyword evidence="1" id="KW-1133">Transmembrane helix</keyword>
<keyword evidence="1" id="KW-0472">Membrane</keyword>
<dbReference type="Proteomes" id="UP000746751">
    <property type="component" value="Unassembled WGS sequence"/>
</dbReference>
<reference evidence="2" key="1">
    <citation type="journal article" date="2021" name="PeerJ">
        <title>Extensive microbial diversity within the chicken gut microbiome revealed by metagenomics and culture.</title>
        <authorList>
            <person name="Gilroy R."/>
            <person name="Ravi A."/>
            <person name="Getino M."/>
            <person name="Pursley I."/>
            <person name="Horton D.L."/>
            <person name="Alikhan N.F."/>
            <person name="Baker D."/>
            <person name="Gharbi K."/>
            <person name="Hall N."/>
            <person name="Watson M."/>
            <person name="Adriaenssens E.M."/>
            <person name="Foster-Nyarko E."/>
            <person name="Jarju S."/>
            <person name="Secka A."/>
            <person name="Antonio M."/>
            <person name="Oren A."/>
            <person name="Chaudhuri R.R."/>
            <person name="La Ragione R."/>
            <person name="Hildebrand F."/>
            <person name="Pallen M.J."/>
        </authorList>
    </citation>
    <scope>NUCLEOTIDE SEQUENCE</scope>
    <source>
        <strain evidence="2">ChiGjej2B2-7701</strain>
    </source>
</reference>
<feature type="transmembrane region" description="Helical" evidence="1">
    <location>
        <begin position="42"/>
        <end position="60"/>
    </location>
</feature>
<dbReference type="EMBL" id="DYVF01000031">
    <property type="protein sequence ID" value="HJG30639.1"/>
    <property type="molecule type" value="Genomic_DNA"/>
</dbReference>
<evidence type="ECO:0000256" key="1">
    <source>
        <dbReference type="SAM" id="Phobius"/>
    </source>
</evidence>
<protein>
    <submittedName>
        <fullName evidence="2">Uncharacterized protein</fullName>
    </submittedName>
</protein>
<gene>
    <name evidence="2" type="ORF">K8U80_04505</name>
</gene>